<dbReference type="EMBL" id="JQHM01000001">
    <property type="protein sequence ID" value="KFX07344.1"/>
    <property type="molecule type" value="Genomic_DNA"/>
</dbReference>
<name>A0A093S3F6_9GAMM</name>
<evidence type="ECO:0000313" key="9">
    <source>
        <dbReference type="Proteomes" id="UP000032874"/>
    </source>
</evidence>
<keyword evidence="4 7" id="KW-0812">Transmembrane</keyword>
<comment type="similarity">
    <text evidence="2 7">Belongs to the UPF0266 family.</text>
</comment>
<comment type="subcellular location">
    <subcellularLocation>
        <location evidence="1 7">Cell membrane</location>
        <topology evidence="1 7">Multi-pass membrane protein</topology>
    </subcellularLocation>
</comment>
<evidence type="ECO:0000256" key="3">
    <source>
        <dbReference type="ARBA" id="ARBA00022475"/>
    </source>
</evidence>
<dbReference type="GO" id="GO:0005886">
    <property type="term" value="C:plasma membrane"/>
    <property type="evidence" value="ECO:0007669"/>
    <property type="project" value="UniProtKB-SubCell"/>
</dbReference>
<gene>
    <name evidence="8" type="ORF">KP22_04460</name>
</gene>
<evidence type="ECO:0000313" key="8">
    <source>
        <dbReference type="EMBL" id="KFX07344.1"/>
    </source>
</evidence>
<feature type="transmembrane region" description="Helical" evidence="7">
    <location>
        <begin position="6"/>
        <end position="24"/>
    </location>
</feature>
<dbReference type="Pfam" id="PF06173">
    <property type="entry name" value="DUF986"/>
    <property type="match status" value="1"/>
</dbReference>
<dbReference type="PIRSF" id="PIRSF020687">
    <property type="entry name" value="UCP020687"/>
    <property type="match status" value="1"/>
</dbReference>
<evidence type="ECO:0000256" key="6">
    <source>
        <dbReference type="ARBA" id="ARBA00023136"/>
    </source>
</evidence>
<sequence length="152" mass="17625">MTMTDIALVLLIALALAYAIYDEFIMDKLKGKTQLLIPLKRMNRLDTLIFIGLVGILIYQNVMSNGAIITTYLLISLTFMACYLAYIRRPKLLFKPTGFFYANIFIPYTRIKNMNLSEDGVLVIDLEKRRLLIQVTQLDDLEKIYKFMINNQ</sequence>
<feature type="transmembrane region" description="Helical" evidence="7">
    <location>
        <begin position="45"/>
        <end position="62"/>
    </location>
</feature>
<accession>A0A093S3F6</accession>
<evidence type="ECO:0000256" key="4">
    <source>
        <dbReference type="ARBA" id="ARBA00022692"/>
    </source>
</evidence>
<feature type="transmembrane region" description="Helical" evidence="7">
    <location>
        <begin position="68"/>
        <end position="86"/>
    </location>
</feature>
<dbReference type="AlphaFoldDB" id="A0A093S3F6"/>
<dbReference type="STRING" id="55207.KP22_04460"/>
<evidence type="ECO:0000256" key="7">
    <source>
        <dbReference type="HAMAP-Rule" id="MF_01071"/>
    </source>
</evidence>
<reference evidence="8 9" key="1">
    <citation type="submission" date="2014-08" db="EMBL/GenBank/DDBJ databases">
        <title>Genome sequences of NCPPB Pectobacterium isolates.</title>
        <authorList>
            <person name="Glover R.H."/>
            <person name="Sapp M."/>
            <person name="Elphinstone J."/>
        </authorList>
    </citation>
    <scope>NUCLEOTIDE SEQUENCE [LARGE SCALE GENOMIC DNA]</scope>
    <source>
        <strain evidence="8 9">NCPPB 2795</strain>
    </source>
</reference>
<evidence type="ECO:0000256" key="1">
    <source>
        <dbReference type="ARBA" id="ARBA00004651"/>
    </source>
</evidence>
<keyword evidence="5 7" id="KW-1133">Transmembrane helix</keyword>
<dbReference type="Proteomes" id="UP000032874">
    <property type="component" value="Unassembled WGS sequence"/>
</dbReference>
<keyword evidence="3 7" id="KW-1003">Cell membrane</keyword>
<dbReference type="eggNOG" id="COG4811">
    <property type="taxonomic scope" value="Bacteria"/>
</dbReference>
<proteinExistence type="inferred from homology"/>
<dbReference type="InterPro" id="IPR009328">
    <property type="entry name" value="DUF986"/>
</dbReference>
<keyword evidence="6 7" id="KW-0472">Membrane</keyword>
<organism evidence="8 9">
    <name type="scientific">Pectobacterium betavasculorum</name>
    <dbReference type="NCBI Taxonomy" id="55207"/>
    <lineage>
        <taxon>Bacteria</taxon>
        <taxon>Pseudomonadati</taxon>
        <taxon>Pseudomonadota</taxon>
        <taxon>Gammaproteobacteria</taxon>
        <taxon>Enterobacterales</taxon>
        <taxon>Pectobacteriaceae</taxon>
        <taxon>Pectobacterium</taxon>
    </lineage>
</organism>
<dbReference type="NCBIfam" id="NF002791">
    <property type="entry name" value="PRK02913.1"/>
    <property type="match status" value="1"/>
</dbReference>
<evidence type="ECO:0000256" key="5">
    <source>
        <dbReference type="ARBA" id="ARBA00022989"/>
    </source>
</evidence>
<dbReference type="RefSeq" id="WP_039322659.1">
    <property type="nucleotide sequence ID" value="NZ_JQHM01000001.1"/>
</dbReference>
<evidence type="ECO:0000256" key="2">
    <source>
        <dbReference type="ARBA" id="ARBA00009962"/>
    </source>
</evidence>
<dbReference type="HAMAP" id="MF_01071">
    <property type="entry name" value="UPF0266"/>
    <property type="match status" value="1"/>
</dbReference>
<protein>
    <recommendedName>
        <fullName evidence="7">UPF0266 membrane protein KP22_04460</fullName>
    </recommendedName>
</protein>
<comment type="caution">
    <text evidence="8">The sequence shown here is derived from an EMBL/GenBank/DDBJ whole genome shotgun (WGS) entry which is preliminary data.</text>
</comment>